<feature type="transmembrane region" description="Helical" evidence="8">
    <location>
        <begin position="219"/>
        <end position="239"/>
    </location>
</feature>
<keyword evidence="7 8" id="KW-0472">Membrane</keyword>
<evidence type="ECO:0000313" key="9">
    <source>
        <dbReference type="EMBL" id="KWT85000.1"/>
    </source>
</evidence>
<keyword evidence="4" id="KW-0808">Transferase</keyword>
<feature type="transmembrane region" description="Helical" evidence="8">
    <location>
        <begin position="7"/>
        <end position="25"/>
    </location>
</feature>
<dbReference type="InterPro" id="IPR050297">
    <property type="entry name" value="LipidA_mod_glycosyltrf_83"/>
</dbReference>
<keyword evidence="3" id="KW-0328">Glycosyltransferase</keyword>
<protein>
    <recommendedName>
        <fullName evidence="11">Glycosyltransferase RgtA/B/C/D-like domain-containing protein</fullName>
    </recommendedName>
</protein>
<keyword evidence="2" id="KW-1003">Cell membrane</keyword>
<dbReference type="PANTHER" id="PTHR33908:SF11">
    <property type="entry name" value="MEMBRANE PROTEIN"/>
    <property type="match status" value="1"/>
</dbReference>
<feature type="transmembrane region" description="Helical" evidence="8">
    <location>
        <begin position="259"/>
        <end position="285"/>
    </location>
</feature>
<keyword evidence="5 8" id="KW-0812">Transmembrane</keyword>
<evidence type="ECO:0000256" key="8">
    <source>
        <dbReference type="SAM" id="Phobius"/>
    </source>
</evidence>
<accession>A0ABR5SEQ8</accession>
<gene>
    <name evidence="9" type="ORF">ASN18_1818</name>
</gene>
<feature type="transmembrane region" description="Helical" evidence="8">
    <location>
        <begin position="102"/>
        <end position="122"/>
    </location>
</feature>
<sequence length="529" mass="60725">MTVQTRHSLIAIYAIVIVFAAATLFSNLGNRLLWGDEATTALLAESITKHGLPKVSDGKNLITYIGTELDSNKAQVWTWAPWTGEYLAAASFFLFGKSTATARLPFTFVGLFCVIIFARLVYKIYESHETAIMAALCLVTSELFILHVRQCRYYSVVIFAEIWLILGLYHLFTGRARRGTIHMSMALALMFYCNYIIIIGNIIAIVFTTILVHERRKYLWRYILSGFAAFTLMAAPWILYAKPWTQAGQVNSRLYIPKLHYYAVEINFHMFPFVLLLIPVGYFIFKGRSLHISSGKTPAQRDLELFLWILIPCQLVIISVAPGLFVRYFTHLIPVFCILQAMLLTRYIRPMLPRYALVGLLCFTNLLSMLGLYFFQYGHKPAFPVINLMRSIATPYTSRLDDVVAFLKKEAAPGESILVYDSEFPLIFYTDMQVIDGRFTYGKTVRPDWFFPIGPSCVFDMKPDSIPEDLSNDFTPVEIEVHKTKRSGSIGDPDKYEYFTATDKEKFVIYKRKPETRRPRRQSEILNKH</sequence>
<dbReference type="PANTHER" id="PTHR33908">
    <property type="entry name" value="MANNOSYLTRANSFERASE YKCB-RELATED"/>
    <property type="match status" value="1"/>
</dbReference>
<keyword evidence="6 8" id="KW-1133">Transmembrane helix</keyword>
<dbReference type="Proteomes" id="UP000060487">
    <property type="component" value="Unassembled WGS sequence"/>
</dbReference>
<feature type="transmembrane region" description="Helical" evidence="8">
    <location>
        <begin position="128"/>
        <end position="146"/>
    </location>
</feature>
<evidence type="ECO:0000256" key="5">
    <source>
        <dbReference type="ARBA" id="ARBA00022692"/>
    </source>
</evidence>
<dbReference type="RefSeq" id="WP_157072907.1">
    <property type="nucleotide sequence ID" value="NZ_LNQR01000066.1"/>
</dbReference>
<evidence type="ECO:0000256" key="7">
    <source>
        <dbReference type="ARBA" id="ARBA00023136"/>
    </source>
</evidence>
<reference evidence="9 10" key="1">
    <citation type="submission" date="2015-11" db="EMBL/GenBank/DDBJ databases">
        <authorList>
            <person name="Lin W."/>
        </authorList>
    </citation>
    <scope>NUCLEOTIDE SEQUENCE [LARGE SCALE GENOMIC DNA]</scope>
    <source>
        <strain evidence="9 10">HCH-1</strain>
    </source>
</reference>
<proteinExistence type="predicted"/>
<feature type="transmembrane region" description="Helical" evidence="8">
    <location>
        <begin position="305"/>
        <end position="325"/>
    </location>
</feature>
<evidence type="ECO:0000313" key="10">
    <source>
        <dbReference type="Proteomes" id="UP000060487"/>
    </source>
</evidence>
<evidence type="ECO:0000256" key="6">
    <source>
        <dbReference type="ARBA" id="ARBA00022989"/>
    </source>
</evidence>
<feature type="transmembrane region" description="Helical" evidence="8">
    <location>
        <begin position="153"/>
        <end position="172"/>
    </location>
</feature>
<name>A0ABR5SEQ8_9BACT</name>
<organism evidence="9 10">
    <name type="scientific">Candidatus Magnetominusculus xianensis</name>
    <dbReference type="NCBI Taxonomy" id="1748249"/>
    <lineage>
        <taxon>Bacteria</taxon>
        <taxon>Pseudomonadati</taxon>
        <taxon>Nitrospirota</taxon>
        <taxon>Nitrospiria</taxon>
        <taxon>Nitrospirales</taxon>
        <taxon>Nitrospiraceae</taxon>
        <taxon>Candidatus Magnetominusculus</taxon>
    </lineage>
</organism>
<evidence type="ECO:0000256" key="2">
    <source>
        <dbReference type="ARBA" id="ARBA00022475"/>
    </source>
</evidence>
<evidence type="ECO:0008006" key="11">
    <source>
        <dbReference type="Google" id="ProtNLM"/>
    </source>
</evidence>
<feature type="transmembrane region" description="Helical" evidence="8">
    <location>
        <begin position="76"/>
        <end position="95"/>
    </location>
</feature>
<comment type="caution">
    <text evidence="9">The sequence shown here is derived from an EMBL/GenBank/DDBJ whole genome shotgun (WGS) entry which is preliminary data.</text>
</comment>
<feature type="transmembrane region" description="Helical" evidence="8">
    <location>
        <begin position="355"/>
        <end position="375"/>
    </location>
</feature>
<feature type="transmembrane region" description="Helical" evidence="8">
    <location>
        <begin position="184"/>
        <end position="212"/>
    </location>
</feature>
<evidence type="ECO:0000256" key="1">
    <source>
        <dbReference type="ARBA" id="ARBA00004651"/>
    </source>
</evidence>
<feature type="transmembrane region" description="Helical" evidence="8">
    <location>
        <begin position="331"/>
        <end position="348"/>
    </location>
</feature>
<dbReference type="EMBL" id="LNQR01000066">
    <property type="protein sequence ID" value="KWT85000.1"/>
    <property type="molecule type" value="Genomic_DNA"/>
</dbReference>
<keyword evidence="10" id="KW-1185">Reference proteome</keyword>
<evidence type="ECO:0000256" key="3">
    <source>
        <dbReference type="ARBA" id="ARBA00022676"/>
    </source>
</evidence>
<comment type="subcellular location">
    <subcellularLocation>
        <location evidence="1">Cell membrane</location>
        <topology evidence="1">Multi-pass membrane protein</topology>
    </subcellularLocation>
</comment>
<evidence type="ECO:0000256" key="4">
    <source>
        <dbReference type="ARBA" id="ARBA00022679"/>
    </source>
</evidence>